<protein>
    <submittedName>
        <fullName evidence="1">SRPBCC domain-containing protein</fullName>
    </submittedName>
</protein>
<organism evidence="1 2">
    <name type="scientific">Aureispira anguillae</name>
    <dbReference type="NCBI Taxonomy" id="2864201"/>
    <lineage>
        <taxon>Bacteria</taxon>
        <taxon>Pseudomonadati</taxon>
        <taxon>Bacteroidota</taxon>
        <taxon>Saprospiria</taxon>
        <taxon>Saprospirales</taxon>
        <taxon>Saprospiraceae</taxon>
        <taxon>Aureispira</taxon>
    </lineage>
</organism>
<dbReference type="InterPro" id="IPR023393">
    <property type="entry name" value="START-like_dom_sf"/>
</dbReference>
<reference evidence="1" key="1">
    <citation type="submission" date="2022-09" db="EMBL/GenBank/DDBJ databases">
        <title>Aureispira anguillicida sp. nov., isolated from Leptocephalus of Japanese eel Anguilla japonica.</title>
        <authorList>
            <person name="Yuasa K."/>
            <person name="Mekata T."/>
            <person name="Ikunari K."/>
        </authorList>
    </citation>
    <scope>NUCLEOTIDE SEQUENCE</scope>
    <source>
        <strain evidence="1">EL160426</strain>
    </source>
</reference>
<dbReference type="InterPro" id="IPR019587">
    <property type="entry name" value="Polyketide_cyclase/dehydratase"/>
</dbReference>
<dbReference type="Pfam" id="PF10604">
    <property type="entry name" value="Polyketide_cyc2"/>
    <property type="match status" value="1"/>
</dbReference>
<dbReference type="Proteomes" id="UP001060919">
    <property type="component" value="Chromosome"/>
</dbReference>
<dbReference type="SUPFAM" id="SSF55961">
    <property type="entry name" value="Bet v1-like"/>
    <property type="match status" value="1"/>
</dbReference>
<dbReference type="PANTHER" id="PTHR36166">
    <property type="entry name" value="CHROMOSOME 9, WHOLE GENOME SHOTGUN SEQUENCE"/>
    <property type="match status" value="1"/>
</dbReference>
<dbReference type="PANTHER" id="PTHR36166:SF1">
    <property type="entry name" value="SRPBCC DOMAIN-CONTAINING PROTEIN"/>
    <property type="match status" value="1"/>
</dbReference>
<dbReference type="KEGG" id="aup:AsAng_0062440"/>
<name>A0A916DX71_9BACT</name>
<sequence length="143" mass="16624">MKSCHTQTIINAPISKVWAILTDFDRYPEWNPLVGKVWGTVKEGRIVFAHILPLKNVFPIQIISLKKQQKIVWKGTLLNASIMMGEHYYELKDLGNNQTELQHGERFSGWASQWLNGWMLTKLQDSYKYHNQKLKIIAEQGTL</sequence>
<dbReference type="Gene3D" id="3.30.530.20">
    <property type="match status" value="1"/>
</dbReference>
<accession>A0A916DX71</accession>
<dbReference type="AlphaFoldDB" id="A0A916DX71"/>
<evidence type="ECO:0000313" key="2">
    <source>
        <dbReference type="Proteomes" id="UP001060919"/>
    </source>
</evidence>
<dbReference type="EMBL" id="AP026867">
    <property type="protein sequence ID" value="BDS15460.1"/>
    <property type="molecule type" value="Genomic_DNA"/>
</dbReference>
<gene>
    <name evidence="1" type="ORF">AsAng_0062440</name>
</gene>
<proteinExistence type="predicted"/>
<evidence type="ECO:0000313" key="1">
    <source>
        <dbReference type="EMBL" id="BDS15460.1"/>
    </source>
</evidence>
<dbReference type="RefSeq" id="WP_264790616.1">
    <property type="nucleotide sequence ID" value="NZ_AP026867.1"/>
</dbReference>
<keyword evidence="2" id="KW-1185">Reference proteome</keyword>
<dbReference type="CDD" id="cd07822">
    <property type="entry name" value="SRPBCC_4"/>
    <property type="match status" value="1"/>
</dbReference>